<dbReference type="PANTHER" id="PTHR35788">
    <property type="entry name" value="EXPORTED PROTEIN-RELATED"/>
    <property type="match status" value="1"/>
</dbReference>
<feature type="region of interest" description="Disordered" evidence="1">
    <location>
        <begin position="583"/>
        <end position="603"/>
    </location>
</feature>
<keyword evidence="2" id="KW-0812">Transmembrane</keyword>
<organism evidence="4 5">
    <name type="scientific">Spongiactinospora gelatinilytica</name>
    <dbReference type="NCBI Taxonomy" id="2666298"/>
    <lineage>
        <taxon>Bacteria</taxon>
        <taxon>Bacillati</taxon>
        <taxon>Actinomycetota</taxon>
        <taxon>Actinomycetes</taxon>
        <taxon>Streptosporangiales</taxon>
        <taxon>Streptosporangiaceae</taxon>
        <taxon>Spongiactinospora</taxon>
    </lineage>
</organism>
<dbReference type="InterPro" id="IPR022029">
    <property type="entry name" value="YoaR-like_PG-bd"/>
</dbReference>
<gene>
    <name evidence="4" type="ORF">C1I98_04930</name>
</gene>
<evidence type="ECO:0000313" key="4">
    <source>
        <dbReference type="EMBL" id="PZG54119.1"/>
    </source>
</evidence>
<feature type="transmembrane region" description="Helical" evidence="2">
    <location>
        <begin position="42"/>
        <end position="62"/>
    </location>
</feature>
<feature type="domain" description="YoaR-like putative peptidoglycan binding" evidence="3">
    <location>
        <begin position="112"/>
        <end position="215"/>
    </location>
</feature>
<dbReference type="EMBL" id="POUA01000022">
    <property type="protein sequence ID" value="PZG54119.1"/>
    <property type="molecule type" value="Genomic_DNA"/>
</dbReference>
<proteinExistence type="predicted"/>
<dbReference type="InterPro" id="IPR052913">
    <property type="entry name" value="Glycopeptide_resist_protein"/>
</dbReference>
<evidence type="ECO:0000256" key="1">
    <source>
        <dbReference type="SAM" id="MobiDB-lite"/>
    </source>
</evidence>
<feature type="domain" description="YoaR-like putative peptidoglycan binding" evidence="3">
    <location>
        <begin position="282"/>
        <end position="351"/>
    </location>
</feature>
<comment type="caution">
    <text evidence="4">The sequence shown here is derived from an EMBL/GenBank/DDBJ whole genome shotgun (WGS) entry which is preliminary data.</text>
</comment>
<evidence type="ECO:0000313" key="5">
    <source>
        <dbReference type="Proteomes" id="UP000248544"/>
    </source>
</evidence>
<keyword evidence="2" id="KW-1133">Transmembrane helix</keyword>
<reference evidence="4 5" key="1">
    <citation type="submission" date="2018-01" db="EMBL/GenBank/DDBJ databases">
        <title>Draft genome sequence of Sphaerisporangium sp. 7K107.</title>
        <authorList>
            <person name="Sahin N."/>
            <person name="Saygin H."/>
            <person name="Ay H."/>
        </authorList>
    </citation>
    <scope>NUCLEOTIDE SEQUENCE [LARGE SCALE GENOMIC DNA]</scope>
    <source>
        <strain evidence="4 5">7K107</strain>
    </source>
</reference>
<sequence length="603" mass="64459">MSAPLSAPVSGAMEGDHTFSGGAPVQIQVPDPPPRRRGRGTLVTVMCVLIVLALAYTLPAVYMSGAILPGTTVRGVDLGGLTVTQAAERLRERLDERSREEITVRALSVPYEIKPERAGLELDVVGTIEHAPSGFPDPIEVWRGLTGTTVLEPKITVDSARLSEAVDDLAKKIDRPVREGEIRYSGVRPRIVEPRDGAALQRAAAAELIKGAYLSEASGPVQLPVTVVRPKVAKKEFKAAAAMARAAVAAPIVLSTGVGRARLTPSVLAANLTFEPGESGGLDPVFDAKAALAAVESRLVDPAKAPVEAGYDIVNGKPKLTPGKPGLGVDADKLAAAVEKVVEEGGSRTIRVSLVEVEPRVGAAEVRKLGIKEKISEFTTQHPCCAPRVTNIHAIADILDGHLVKPGETFSLNEIVGRRDTARGFVPAPQITAGRLVNEVGGGISQFVTTMYNAVFFAGLKDVKHTPHEFYISRYPAGRESTVSFPQPDFQWQNDSGHGVLIKTSYTSTSITVSFWGTKRYDTIKAVATEPHSFTDFTRETDDKPDCIPMTGQRGFTIEVTRVFFNDGKEIRRDSPIRTVYRPETDLTCGPAPTASPKPSGGS</sequence>
<dbReference type="InterPro" id="IPR007391">
    <property type="entry name" value="Vancomycin_resist_VanW"/>
</dbReference>
<dbReference type="Pfam" id="PF04294">
    <property type="entry name" value="VanW"/>
    <property type="match status" value="1"/>
</dbReference>
<keyword evidence="5" id="KW-1185">Reference proteome</keyword>
<evidence type="ECO:0000256" key="2">
    <source>
        <dbReference type="SAM" id="Phobius"/>
    </source>
</evidence>
<dbReference type="AlphaFoldDB" id="A0A2W2HGH8"/>
<evidence type="ECO:0000259" key="3">
    <source>
        <dbReference type="Pfam" id="PF12229"/>
    </source>
</evidence>
<dbReference type="PANTHER" id="PTHR35788:SF1">
    <property type="entry name" value="EXPORTED PROTEIN"/>
    <property type="match status" value="1"/>
</dbReference>
<feature type="region of interest" description="Disordered" evidence="1">
    <location>
        <begin position="1"/>
        <end position="36"/>
    </location>
</feature>
<protein>
    <recommendedName>
        <fullName evidence="3">YoaR-like putative peptidoglycan binding domain-containing protein</fullName>
    </recommendedName>
</protein>
<keyword evidence="2" id="KW-0472">Membrane</keyword>
<dbReference type="Pfam" id="PF12229">
    <property type="entry name" value="PG_binding_4"/>
    <property type="match status" value="2"/>
</dbReference>
<name>A0A2W2HGH8_9ACTN</name>
<dbReference type="Proteomes" id="UP000248544">
    <property type="component" value="Unassembled WGS sequence"/>
</dbReference>
<accession>A0A2W2HGH8</accession>